<keyword evidence="2" id="KW-1185">Reference proteome</keyword>
<protein>
    <submittedName>
        <fullName evidence="1">Uncharacterized protein</fullName>
    </submittedName>
</protein>
<evidence type="ECO:0000313" key="1">
    <source>
        <dbReference type="EMBL" id="EEH40480.2"/>
    </source>
</evidence>
<dbReference type="RefSeq" id="XP_002795829.2">
    <property type="nucleotide sequence ID" value="XM_002795783.2"/>
</dbReference>
<dbReference type="KEGG" id="pbl:PAAG_02535"/>
<gene>
    <name evidence="1" type="ORF">PAAG_02535</name>
</gene>
<organism evidence="1 2">
    <name type="scientific">Paracoccidioides lutzii (strain ATCC MYA-826 / Pb01)</name>
    <name type="common">Paracoccidioides brasiliensis</name>
    <dbReference type="NCBI Taxonomy" id="502779"/>
    <lineage>
        <taxon>Eukaryota</taxon>
        <taxon>Fungi</taxon>
        <taxon>Dikarya</taxon>
        <taxon>Ascomycota</taxon>
        <taxon>Pezizomycotina</taxon>
        <taxon>Eurotiomycetes</taxon>
        <taxon>Eurotiomycetidae</taxon>
        <taxon>Onygenales</taxon>
        <taxon>Ajellomycetaceae</taxon>
        <taxon>Paracoccidioides</taxon>
    </lineage>
</organism>
<dbReference type="Proteomes" id="UP000002059">
    <property type="component" value="Partially assembled WGS sequence"/>
</dbReference>
<accession>C1GV62</accession>
<name>C1GV62_PARBA</name>
<dbReference type="VEuPathDB" id="FungiDB:PAAG_02535"/>
<dbReference type="GeneID" id="9099148"/>
<dbReference type="EMBL" id="KN293996">
    <property type="protein sequence ID" value="EEH40480.2"/>
    <property type="molecule type" value="Genomic_DNA"/>
</dbReference>
<proteinExistence type="predicted"/>
<sequence length="61" mass="6299">MVLHRGIHGDGVIAAAVTGGYYMDTDIGASGGGVMLKSQSIWWGKGIAGRTAVKCVELHQA</sequence>
<dbReference type="AlphaFoldDB" id="C1GV62"/>
<dbReference type="HOGENOM" id="CLU_2923250_0_0_1"/>
<reference evidence="1 2" key="1">
    <citation type="journal article" date="2011" name="PLoS Genet.">
        <title>Comparative genomic analysis of human fungal pathogens causing paracoccidioidomycosis.</title>
        <authorList>
            <person name="Desjardins C.A."/>
            <person name="Champion M.D."/>
            <person name="Holder J.W."/>
            <person name="Muszewska A."/>
            <person name="Goldberg J."/>
            <person name="Bailao A.M."/>
            <person name="Brigido M.M."/>
            <person name="Ferreira M.E."/>
            <person name="Garcia A.M."/>
            <person name="Grynberg M."/>
            <person name="Gujja S."/>
            <person name="Heiman D.I."/>
            <person name="Henn M.R."/>
            <person name="Kodira C.D."/>
            <person name="Leon-Narvaez H."/>
            <person name="Longo L.V."/>
            <person name="Ma L.J."/>
            <person name="Malavazi I."/>
            <person name="Matsuo A.L."/>
            <person name="Morais F.V."/>
            <person name="Pereira M."/>
            <person name="Rodriguez-Brito S."/>
            <person name="Sakthikumar S."/>
            <person name="Salem-Izacc S.M."/>
            <person name="Sykes S.M."/>
            <person name="Teixeira M.M."/>
            <person name="Vallejo M.C."/>
            <person name="Walter M.E."/>
            <person name="Yandava C."/>
            <person name="Young S."/>
            <person name="Zeng Q."/>
            <person name="Zucker J."/>
            <person name="Felipe M.S."/>
            <person name="Goldman G.H."/>
            <person name="Haas B.J."/>
            <person name="McEwen J.G."/>
            <person name="Nino-Vega G."/>
            <person name="Puccia R."/>
            <person name="San-Blas G."/>
            <person name="Soares C.M."/>
            <person name="Birren B.W."/>
            <person name="Cuomo C.A."/>
        </authorList>
    </citation>
    <scope>NUCLEOTIDE SEQUENCE [LARGE SCALE GENOMIC DNA]</scope>
    <source>
        <strain evidence="2">ATCC MYA-826 / Pb01</strain>
    </source>
</reference>
<evidence type="ECO:0000313" key="2">
    <source>
        <dbReference type="Proteomes" id="UP000002059"/>
    </source>
</evidence>